<organism evidence="1">
    <name type="scientific">Panicum hallii</name>
    <dbReference type="NCBI Taxonomy" id="206008"/>
    <lineage>
        <taxon>Eukaryota</taxon>
        <taxon>Viridiplantae</taxon>
        <taxon>Streptophyta</taxon>
        <taxon>Embryophyta</taxon>
        <taxon>Tracheophyta</taxon>
        <taxon>Spermatophyta</taxon>
        <taxon>Magnoliopsida</taxon>
        <taxon>Liliopsida</taxon>
        <taxon>Poales</taxon>
        <taxon>Poaceae</taxon>
        <taxon>PACMAD clade</taxon>
        <taxon>Panicoideae</taxon>
        <taxon>Panicodae</taxon>
        <taxon>Paniceae</taxon>
        <taxon>Panicinae</taxon>
        <taxon>Panicum</taxon>
        <taxon>Panicum sect. Panicum</taxon>
    </lineage>
</organism>
<accession>A0A2S3HGC2</accession>
<dbReference type="EMBL" id="CM008049">
    <property type="protein sequence ID" value="PAN22371.1"/>
    <property type="molecule type" value="Genomic_DNA"/>
</dbReference>
<dbReference type="AlphaFoldDB" id="A0A2S3HGC2"/>
<proteinExistence type="predicted"/>
<name>A0A2S3HGC2_9POAL</name>
<sequence length="62" mass="6915">MQPLSLKPGHVLLYLEYAQLIACQTYSTIDYPLSFSKNECPVASSCISLEMKSVVELTILPH</sequence>
<protein>
    <submittedName>
        <fullName evidence="1">Uncharacterized protein</fullName>
    </submittedName>
</protein>
<reference evidence="1" key="1">
    <citation type="submission" date="2018-04" db="EMBL/GenBank/DDBJ databases">
        <title>WGS assembly of Panicum hallii.</title>
        <authorList>
            <person name="Lovell J."/>
            <person name="Jenkins J."/>
            <person name="Lowry D."/>
            <person name="Mamidi S."/>
            <person name="Sreedasyam A."/>
            <person name="Weng X."/>
            <person name="Barry K."/>
            <person name="Bonette J."/>
            <person name="Campitelli B."/>
            <person name="Daum C."/>
            <person name="Gordon S."/>
            <person name="Gould B."/>
            <person name="Lipzen A."/>
            <person name="Macqueen A."/>
            <person name="Palacio-Mejia J."/>
            <person name="Plott C."/>
            <person name="Shakirov E."/>
            <person name="Shu S."/>
            <person name="Yoshinaga Y."/>
            <person name="Zane M."/>
            <person name="Rokhsar D."/>
            <person name="Grimwood J."/>
            <person name="Schmutz J."/>
            <person name="Juenger T."/>
        </authorList>
    </citation>
    <scope>NUCLEOTIDE SEQUENCE [LARGE SCALE GENOMIC DNA]</scope>
    <source>
        <strain evidence="1">FIL2</strain>
    </source>
</reference>
<evidence type="ECO:0000313" key="1">
    <source>
        <dbReference type="EMBL" id="PAN22371.1"/>
    </source>
</evidence>
<dbReference type="Proteomes" id="UP000243499">
    <property type="component" value="Chromosome 4"/>
</dbReference>
<gene>
    <name evidence="1" type="ORF">PAHAL_4G015100</name>
</gene>
<dbReference type="Gramene" id="PAN22371">
    <property type="protein sequence ID" value="PAN22371"/>
    <property type="gene ID" value="PAHAL_4G015100"/>
</dbReference>